<evidence type="ECO:0000313" key="18">
    <source>
        <dbReference type="Proteomes" id="UP001190640"/>
    </source>
</evidence>
<keyword evidence="7" id="KW-0694">RNA-binding</keyword>
<dbReference type="CDD" id="cd18787">
    <property type="entry name" value="SF2_C_DEAD"/>
    <property type="match status" value="1"/>
</dbReference>
<dbReference type="GO" id="GO:0005829">
    <property type="term" value="C:cytosol"/>
    <property type="evidence" value="ECO:0007669"/>
    <property type="project" value="TreeGrafter"/>
</dbReference>
<keyword evidence="8" id="KW-0539">Nucleus</keyword>
<feature type="domain" description="Helicase ATP-binding" evidence="15">
    <location>
        <begin position="210"/>
        <end position="388"/>
    </location>
</feature>
<dbReference type="EC" id="3.6.4.13" evidence="2"/>
<organism evidence="18 19">
    <name type="scientific">Eublepharis macularius</name>
    <name type="common">Leopard gecko</name>
    <name type="synonym">Cyrtodactylus macularius</name>
    <dbReference type="NCBI Taxonomy" id="481883"/>
    <lineage>
        <taxon>Eukaryota</taxon>
        <taxon>Metazoa</taxon>
        <taxon>Chordata</taxon>
        <taxon>Craniata</taxon>
        <taxon>Vertebrata</taxon>
        <taxon>Euteleostomi</taxon>
        <taxon>Lepidosauria</taxon>
        <taxon>Squamata</taxon>
        <taxon>Bifurcata</taxon>
        <taxon>Gekkota</taxon>
        <taxon>Eublepharidae</taxon>
        <taxon>Eublepharinae</taxon>
        <taxon>Eublepharis</taxon>
    </lineage>
</organism>
<evidence type="ECO:0000256" key="9">
    <source>
        <dbReference type="ARBA" id="ARBA00024355"/>
    </source>
</evidence>
<feature type="domain" description="Helicase C-terminal" evidence="16">
    <location>
        <begin position="399"/>
        <end position="560"/>
    </location>
</feature>
<dbReference type="SMART" id="SM00490">
    <property type="entry name" value="HELICc"/>
    <property type="match status" value="1"/>
</dbReference>
<feature type="compositionally biased region" description="Basic and acidic residues" evidence="14">
    <location>
        <begin position="64"/>
        <end position="73"/>
    </location>
</feature>
<dbReference type="AlphaFoldDB" id="A0AA97KK26"/>
<dbReference type="KEGG" id="emc:129344638"/>
<evidence type="ECO:0000256" key="3">
    <source>
        <dbReference type="ARBA" id="ARBA00022741"/>
    </source>
</evidence>
<evidence type="ECO:0000256" key="2">
    <source>
        <dbReference type="ARBA" id="ARBA00012552"/>
    </source>
</evidence>
<evidence type="ECO:0000256" key="1">
    <source>
        <dbReference type="ARBA" id="ARBA00004604"/>
    </source>
</evidence>
<keyword evidence="18" id="KW-1185">Reference proteome</keyword>
<dbReference type="GO" id="GO:0030490">
    <property type="term" value="P:maturation of SSU-rRNA"/>
    <property type="evidence" value="ECO:0007669"/>
    <property type="project" value="InterPro"/>
</dbReference>
<evidence type="ECO:0000256" key="14">
    <source>
        <dbReference type="SAM" id="MobiDB-lite"/>
    </source>
</evidence>
<dbReference type="InterPro" id="IPR027417">
    <property type="entry name" value="P-loop_NTPase"/>
</dbReference>
<feature type="region of interest" description="Disordered" evidence="14">
    <location>
        <begin position="55"/>
        <end position="110"/>
    </location>
</feature>
<dbReference type="SMART" id="SM00487">
    <property type="entry name" value="DEXDc"/>
    <property type="match status" value="1"/>
</dbReference>
<evidence type="ECO:0000256" key="11">
    <source>
        <dbReference type="ARBA" id="ARBA00047984"/>
    </source>
</evidence>
<feature type="short sequence motif" description="Q motif" evidence="13">
    <location>
        <begin position="179"/>
        <end position="207"/>
    </location>
</feature>
<dbReference type="GeneID" id="129344638"/>
<dbReference type="Gene3D" id="3.40.50.300">
    <property type="entry name" value="P-loop containing nucleotide triphosphate hydrolases"/>
    <property type="match status" value="2"/>
</dbReference>
<dbReference type="GO" id="GO:0003724">
    <property type="term" value="F:RNA helicase activity"/>
    <property type="evidence" value="ECO:0007669"/>
    <property type="project" value="UniProtKB-EC"/>
</dbReference>
<dbReference type="FunFam" id="3.40.50.300:FF:000759">
    <property type="entry name" value="probable ATP-dependent RNA helicase DDX52"/>
    <property type="match status" value="1"/>
</dbReference>
<dbReference type="InterPro" id="IPR011545">
    <property type="entry name" value="DEAD/DEAH_box_helicase_dom"/>
</dbReference>
<dbReference type="PANTHER" id="PTHR47959:SF15">
    <property type="entry name" value="RNA HELICASE"/>
    <property type="match status" value="1"/>
</dbReference>
<dbReference type="CTD" id="11056"/>
<protein>
    <recommendedName>
        <fullName evidence="10">Probable ATP-dependent RNA helicase DDX52</fullName>
        <ecNumber evidence="2">3.6.4.13</ecNumber>
    </recommendedName>
    <alternativeName>
        <fullName evidence="12">DEAD box protein 52</fullName>
    </alternativeName>
</protein>
<dbReference type="Pfam" id="PF00271">
    <property type="entry name" value="Helicase_C"/>
    <property type="match status" value="1"/>
</dbReference>
<dbReference type="InterPro" id="IPR001650">
    <property type="entry name" value="Helicase_C-like"/>
</dbReference>
<name>A0AA97KK26_EUBMA</name>
<dbReference type="InterPro" id="IPR050079">
    <property type="entry name" value="DEAD_box_RNA_helicase"/>
</dbReference>
<evidence type="ECO:0000256" key="13">
    <source>
        <dbReference type="PROSITE-ProRule" id="PRU00552"/>
    </source>
</evidence>
<feature type="region of interest" description="Disordered" evidence="14">
    <location>
        <begin position="582"/>
        <end position="620"/>
    </location>
</feature>
<keyword evidence="4" id="KW-0378">Hydrolase</keyword>
<dbReference type="PROSITE" id="PS51195">
    <property type="entry name" value="Q_MOTIF"/>
    <property type="match status" value="1"/>
</dbReference>
<reference evidence="19" key="1">
    <citation type="submission" date="2025-08" db="UniProtKB">
        <authorList>
            <consortium name="RefSeq"/>
        </authorList>
    </citation>
    <scope>IDENTIFICATION</scope>
    <source>
        <tissue evidence="19">Blood</tissue>
    </source>
</reference>
<dbReference type="SUPFAM" id="SSF52540">
    <property type="entry name" value="P-loop containing nucleoside triphosphate hydrolases"/>
    <property type="match status" value="1"/>
</dbReference>
<dbReference type="InterPro" id="IPR044764">
    <property type="entry name" value="DDX52/Rok1_DEADc"/>
</dbReference>
<dbReference type="Pfam" id="PF00270">
    <property type="entry name" value="DEAD"/>
    <property type="match status" value="1"/>
</dbReference>
<evidence type="ECO:0000259" key="15">
    <source>
        <dbReference type="PROSITE" id="PS51192"/>
    </source>
</evidence>
<dbReference type="GO" id="GO:0005524">
    <property type="term" value="F:ATP binding"/>
    <property type="evidence" value="ECO:0007669"/>
    <property type="project" value="UniProtKB-KW"/>
</dbReference>
<dbReference type="FunFam" id="3.40.50.300:FF:000906">
    <property type="entry name" value="Probable ATP-dependent RNA helicase DDX52"/>
    <property type="match status" value="1"/>
</dbReference>
<evidence type="ECO:0000259" key="16">
    <source>
        <dbReference type="PROSITE" id="PS51194"/>
    </source>
</evidence>
<evidence type="ECO:0000259" key="17">
    <source>
        <dbReference type="PROSITE" id="PS51195"/>
    </source>
</evidence>
<keyword evidence="3" id="KW-0547">Nucleotide-binding</keyword>
<dbReference type="PANTHER" id="PTHR47959">
    <property type="entry name" value="ATP-DEPENDENT RNA HELICASE RHLE-RELATED"/>
    <property type="match status" value="1"/>
</dbReference>
<sequence>MEAQRLFRKLGAGAKFDVTRFRGDAERFKVIKTKDRKLLADLDFFASKTKTLLNPSKIGAGASKHLDEAKQPSEEDVNESDGAVKKRKRDEQSTEERRRRRKKKKQEMAPLLAGVENDGVLWMSALEAKRSVLPKKWEEKPTAEKLEQARREKVNHFRNKHKIYIQGTDLPEPIATFEQLGEEYTIHPKIMQNIEAAGFRSPTPIQMQAIPAMLHGRELLACAPTGSGKTLAFTIPILVHLKQPMNKGFRALIISPTRELASQTHRELVKLSEGTGFRIYMIHKAALAAKKFGPKSSCKFDILVTTPNRLIYLLKQDPPAINLARVEWLVVDESDKLFEDGKTGFREQLATIFLACTSPVIKRAMFSATFASDVEQWCKLNLDNVVSVSVGARNSAAETVDQELLFVGSETGKLLAMRDLVKKGFTPPVLVFVQSIERAKELFHELIYEGINVDIIHADRTQQQRDNVVQSFRAGKIWVLICTALLARGIDFKGVNMVLNYDFPSSAVEYIHRIGRTGRAGHTGKAVTFFTEDDKPLLRSIASVIQRAGCPVPDYIKHFRKLQSKQKKKLIKKPLERERILTSPQFVQGKAKRKKIIAQKGVKKDKAKSNNSQSQTVPEN</sequence>
<dbReference type="RefSeq" id="XP_054857412.1">
    <property type="nucleotide sequence ID" value="XM_055001437.1"/>
</dbReference>
<evidence type="ECO:0000256" key="4">
    <source>
        <dbReference type="ARBA" id="ARBA00022801"/>
    </source>
</evidence>
<dbReference type="CDD" id="cd17957">
    <property type="entry name" value="DEADc_DDX52"/>
    <property type="match status" value="1"/>
</dbReference>
<evidence type="ECO:0000256" key="8">
    <source>
        <dbReference type="ARBA" id="ARBA00023242"/>
    </source>
</evidence>
<evidence type="ECO:0000313" key="19">
    <source>
        <dbReference type="RefSeq" id="XP_054857412.1"/>
    </source>
</evidence>
<proteinExistence type="inferred from homology"/>
<evidence type="ECO:0000256" key="7">
    <source>
        <dbReference type="ARBA" id="ARBA00022884"/>
    </source>
</evidence>
<comment type="subcellular location">
    <subcellularLocation>
        <location evidence="1">Nucleus</location>
        <location evidence="1">Nucleolus</location>
    </subcellularLocation>
</comment>
<dbReference type="PROSITE" id="PS51192">
    <property type="entry name" value="HELICASE_ATP_BIND_1"/>
    <property type="match status" value="1"/>
</dbReference>
<feature type="domain" description="DEAD-box RNA helicase Q" evidence="17">
    <location>
        <begin position="179"/>
        <end position="207"/>
    </location>
</feature>
<accession>A0AA97KK26</accession>
<evidence type="ECO:0000256" key="5">
    <source>
        <dbReference type="ARBA" id="ARBA00022806"/>
    </source>
</evidence>
<evidence type="ECO:0000256" key="6">
    <source>
        <dbReference type="ARBA" id="ARBA00022840"/>
    </source>
</evidence>
<keyword evidence="5 19" id="KW-0347">Helicase</keyword>
<evidence type="ECO:0000256" key="12">
    <source>
        <dbReference type="ARBA" id="ARBA00075556"/>
    </source>
</evidence>
<gene>
    <name evidence="19" type="primary">DDX52</name>
</gene>
<keyword evidence="6" id="KW-0067">ATP-binding</keyword>
<dbReference type="PROSITE" id="PS51194">
    <property type="entry name" value="HELICASE_CTER"/>
    <property type="match status" value="1"/>
</dbReference>
<comment type="similarity">
    <text evidence="9">Belongs to the DEAD box helicase family. DDX52/ROK1 subfamily.</text>
</comment>
<dbReference type="GO" id="GO:0003723">
    <property type="term" value="F:RNA binding"/>
    <property type="evidence" value="ECO:0007669"/>
    <property type="project" value="UniProtKB-KW"/>
</dbReference>
<evidence type="ECO:0000256" key="10">
    <source>
        <dbReference type="ARBA" id="ARBA00044533"/>
    </source>
</evidence>
<dbReference type="GO" id="GO:0016787">
    <property type="term" value="F:hydrolase activity"/>
    <property type="evidence" value="ECO:0007669"/>
    <property type="project" value="UniProtKB-KW"/>
</dbReference>
<feature type="compositionally biased region" description="Basic residues" evidence="14">
    <location>
        <begin position="590"/>
        <end position="601"/>
    </location>
</feature>
<feature type="compositionally biased region" description="Polar residues" evidence="14">
    <location>
        <begin position="609"/>
        <end position="620"/>
    </location>
</feature>
<dbReference type="GO" id="GO:0005730">
    <property type="term" value="C:nucleolus"/>
    <property type="evidence" value="ECO:0007669"/>
    <property type="project" value="UniProtKB-SubCell"/>
</dbReference>
<dbReference type="Proteomes" id="UP001190640">
    <property type="component" value="Chromosome 17"/>
</dbReference>
<dbReference type="InterPro" id="IPR014014">
    <property type="entry name" value="RNA_helicase_DEAD_Q_motif"/>
</dbReference>
<dbReference type="InterPro" id="IPR014001">
    <property type="entry name" value="Helicase_ATP-bd"/>
</dbReference>
<comment type="catalytic activity">
    <reaction evidence="11">
        <text>ATP + H2O = ADP + phosphate + H(+)</text>
        <dbReference type="Rhea" id="RHEA:13065"/>
        <dbReference type="ChEBI" id="CHEBI:15377"/>
        <dbReference type="ChEBI" id="CHEBI:15378"/>
        <dbReference type="ChEBI" id="CHEBI:30616"/>
        <dbReference type="ChEBI" id="CHEBI:43474"/>
        <dbReference type="ChEBI" id="CHEBI:456216"/>
        <dbReference type="EC" id="3.6.4.13"/>
    </reaction>
</comment>